<dbReference type="STRING" id="1754191.A0A1Y1VAI9"/>
<name>A0A1Y1VAI9_9FUNG</name>
<reference evidence="3 4" key="2">
    <citation type="submission" date="2016-08" db="EMBL/GenBank/DDBJ databases">
        <title>Pervasive Adenine N6-methylation of Active Genes in Fungi.</title>
        <authorList>
            <consortium name="DOE Joint Genome Institute"/>
            <person name="Mondo S.J."/>
            <person name="Dannebaum R.O."/>
            <person name="Kuo R.C."/>
            <person name="Labutti K."/>
            <person name="Haridas S."/>
            <person name="Kuo A."/>
            <person name="Salamov A."/>
            <person name="Ahrendt S.R."/>
            <person name="Lipzen A."/>
            <person name="Sullivan W."/>
            <person name="Andreopoulos W.B."/>
            <person name="Clum A."/>
            <person name="Lindquist E."/>
            <person name="Daum C."/>
            <person name="Ramamoorthy G.K."/>
            <person name="Gryganskyi A."/>
            <person name="Culley D."/>
            <person name="Magnuson J.K."/>
            <person name="James T.Y."/>
            <person name="O'Malley M.A."/>
            <person name="Stajich J.E."/>
            <person name="Spatafora J.W."/>
            <person name="Visel A."/>
            <person name="Grigoriev I.V."/>
        </authorList>
    </citation>
    <scope>NUCLEOTIDE SEQUENCE [LARGE SCALE GENOMIC DNA]</scope>
    <source>
        <strain evidence="4">finn</strain>
    </source>
</reference>
<comment type="caution">
    <text evidence="3">The sequence shown here is derived from an EMBL/GenBank/DDBJ whole genome shotgun (WGS) entry which is preliminary data.</text>
</comment>
<feature type="chain" id="PRO_5012327367" description="Agd3 CBM87 domain-containing protein" evidence="1">
    <location>
        <begin position="22"/>
        <end position="318"/>
    </location>
</feature>
<dbReference type="Pfam" id="PF25116">
    <property type="entry name" value="CBM87_Agd3"/>
    <property type="match status" value="1"/>
</dbReference>
<evidence type="ECO:0000259" key="2">
    <source>
        <dbReference type="Pfam" id="PF25116"/>
    </source>
</evidence>
<evidence type="ECO:0000313" key="4">
    <source>
        <dbReference type="Proteomes" id="UP000193719"/>
    </source>
</evidence>
<dbReference type="OrthoDB" id="2135907at2759"/>
<proteinExistence type="predicted"/>
<reference evidence="3 4" key="1">
    <citation type="submission" date="2016-08" db="EMBL/GenBank/DDBJ databases">
        <title>Genomes of anaerobic fungi encode conserved fungal cellulosomes for biomass hydrolysis.</title>
        <authorList>
            <consortium name="DOE Joint Genome Institute"/>
            <person name="Haitjema C.H."/>
            <person name="Gilmore S.P."/>
            <person name="Henske J.K."/>
            <person name="Solomon K.V."/>
            <person name="De Groot R."/>
            <person name="Kuo A."/>
            <person name="Mondo S.J."/>
            <person name="Salamov A.A."/>
            <person name="Labutti K."/>
            <person name="Zhao Z."/>
            <person name="Chiniquy J."/>
            <person name="Barry K."/>
            <person name="Brewer H.M."/>
            <person name="Purvine S.O."/>
            <person name="Wright A.T."/>
            <person name="Boxma B."/>
            <person name="Van Alen T."/>
            <person name="Hackstein J.H."/>
            <person name="Baker S.E."/>
            <person name="Grigoriev I.V."/>
            <person name="O'Malley M.A."/>
        </authorList>
    </citation>
    <scope>NUCLEOTIDE SEQUENCE [LARGE SCALE GENOMIC DNA]</scope>
    <source>
        <strain evidence="4">finn</strain>
    </source>
</reference>
<keyword evidence="4" id="KW-1185">Reference proteome</keyword>
<accession>A0A1Y1VAI9</accession>
<feature type="domain" description="Agd3 CBM87" evidence="2">
    <location>
        <begin position="27"/>
        <end position="262"/>
    </location>
</feature>
<keyword evidence="1" id="KW-0732">Signal</keyword>
<sequence>MNLKSIFHFSILLTLPLIIYGKNDDPSEILVLTTESNGNTGDYASAMQTFIKYEIPYNVISISQGGISNEELENNLFTISNTGSKIPKYKVLVFPNGRISYDHADYSQTSQSDWQSALRYDQWELFYDYSRSYGARLVFLNEYPSNYTSTSLYREFNEEEAKINYQLKQRIIAEKGITEEETINNSILTTSGIYHFPAKIVDYGNGVTAEPLLYFGETLNYPEKTVAAVTVNNNGALYVAFFMAFGEWSSTSTALNIVWLTWATQKDLKYTSNKKVTTKEAIEENSYDSESSGLRKYGKSECNFIIIFTILAIFINLL</sequence>
<evidence type="ECO:0000256" key="1">
    <source>
        <dbReference type="SAM" id="SignalP"/>
    </source>
</evidence>
<dbReference type="EMBL" id="MCFH01000018">
    <property type="protein sequence ID" value="ORX51382.1"/>
    <property type="molecule type" value="Genomic_DNA"/>
</dbReference>
<gene>
    <name evidence="3" type="ORF">BCR36DRAFT_411849</name>
</gene>
<protein>
    <recommendedName>
        <fullName evidence="2">Agd3 CBM87 domain-containing protein</fullName>
    </recommendedName>
</protein>
<feature type="signal peptide" evidence="1">
    <location>
        <begin position="1"/>
        <end position="21"/>
    </location>
</feature>
<dbReference type="Proteomes" id="UP000193719">
    <property type="component" value="Unassembled WGS sequence"/>
</dbReference>
<evidence type="ECO:0000313" key="3">
    <source>
        <dbReference type="EMBL" id="ORX51382.1"/>
    </source>
</evidence>
<dbReference type="InterPro" id="IPR056827">
    <property type="entry name" value="CBM87_Agd3"/>
</dbReference>
<organism evidence="3 4">
    <name type="scientific">Piromyces finnis</name>
    <dbReference type="NCBI Taxonomy" id="1754191"/>
    <lineage>
        <taxon>Eukaryota</taxon>
        <taxon>Fungi</taxon>
        <taxon>Fungi incertae sedis</taxon>
        <taxon>Chytridiomycota</taxon>
        <taxon>Chytridiomycota incertae sedis</taxon>
        <taxon>Neocallimastigomycetes</taxon>
        <taxon>Neocallimastigales</taxon>
        <taxon>Neocallimastigaceae</taxon>
        <taxon>Piromyces</taxon>
    </lineage>
</organism>
<dbReference type="AlphaFoldDB" id="A0A1Y1VAI9"/>